<proteinExistence type="predicted"/>
<organism evidence="1 2">
    <name type="scientific">Hypoxylon rubiginosum</name>
    <dbReference type="NCBI Taxonomy" id="110542"/>
    <lineage>
        <taxon>Eukaryota</taxon>
        <taxon>Fungi</taxon>
        <taxon>Dikarya</taxon>
        <taxon>Ascomycota</taxon>
        <taxon>Pezizomycotina</taxon>
        <taxon>Sordariomycetes</taxon>
        <taxon>Xylariomycetidae</taxon>
        <taxon>Xylariales</taxon>
        <taxon>Hypoxylaceae</taxon>
        <taxon>Hypoxylon</taxon>
    </lineage>
</organism>
<dbReference type="EMBL" id="MU394287">
    <property type="protein sequence ID" value="KAI6091422.1"/>
    <property type="molecule type" value="Genomic_DNA"/>
</dbReference>
<protein>
    <submittedName>
        <fullName evidence="1">Uncharacterized protein</fullName>
    </submittedName>
</protein>
<sequence>MEGTEAPRVSCGLALSWKEQFQRGRKFGKFDFDRFQSLSTDYFLGEGNIGEVEVACKFLLSESRWGVLTPQKNPGGVLYLDLTFTEPSGCRLKDATVVLTLNEEDESLKQTFVRQGTPRIPVHITHYGPDKLYGPISEAHKVVNHSFSPSVDIGGIAGAGGIGRDSQKQYKYQSRWKFFGHTMPNKLATVKWHPTIMRWSLIENELERQPHHDNTFHTGFAFEHDGQPFLMRVEIYGNLEGKASDLRHKTKKRLRKFKFPVEAQSATTLVNFGGRYNAYLRYTTILDEFARNLPRDMAEKNMKPYPQLSGQPNKEDSYELIEEEDPEVGQDIDADGQLITAEIIDQEIKDIRRELLALMPSGQGLMAIKKPAQTLDAPSPLNGPDLNDIILPIHSSQGSSSTTSATAMDGERQKVNGNIAVVRPHTNHEKLQQLLGEIALPTVIQVFIWWIVMKFSAKVKVSPPSKMVISPPERPS</sequence>
<comment type="caution">
    <text evidence="1">The sequence shown here is derived from an EMBL/GenBank/DDBJ whole genome shotgun (WGS) entry which is preliminary data.</text>
</comment>
<evidence type="ECO:0000313" key="1">
    <source>
        <dbReference type="EMBL" id="KAI6091422.1"/>
    </source>
</evidence>
<reference evidence="1 2" key="1">
    <citation type="journal article" date="2022" name="New Phytol.">
        <title>Ecological generalism drives hyperdiversity of secondary metabolite gene clusters in xylarialean endophytes.</title>
        <authorList>
            <person name="Franco M.E.E."/>
            <person name="Wisecaver J.H."/>
            <person name="Arnold A.E."/>
            <person name="Ju Y.M."/>
            <person name="Slot J.C."/>
            <person name="Ahrendt S."/>
            <person name="Moore L.P."/>
            <person name="Eastman K.E."/>
            <person name="Scott K."/>
            <person name="Konkel Z."/>
            <person name="Mondo S.J."/>
            <person name="Kuo A."/>
            <person name="Hayes R.D."/>
            <person name="Haridas S."/>
            <person name="Andreopoulos B."/>
            <person name="Riley R."/>
            <person name="LaButti K."/>
            <person name="Pangilinan J."/>
            <person name="Lipzen A."/>
            <person name="Amirebrahimi M."/>
            <person name="Yan J."/>
            <person name="Adam C."/>
            <person name="Keymanesh K."/>
            <person name="Ng V."/>
            <person name="Louie K."/>
            <person name="Northen T."/>
            <person name="Drula E."/>
            <person name="Henrissat B."/>
            <person name="Hsieh H.M."/>
            <person name="Youens-Clark K."/>
            <person name="Lutzoni F."/>
            <person name="Miadlikowska J."/>
            <person name="Eastwood D.C."/>
            <person name="Hamelin R.C."/>
            <person name="Grigoriev I.V."/>
            <person name="U'Ren J.M."/>
        </authorList>
    </citation>
    <scope>NUCLEOTIDE SEQUENCE [LARGE SCALE GENOMIC DNA]</scope>
    <source>
        <strain evidence="1 2">ER1909</strain>
    </source>
</reference>
<gene>
    <name evidence="1" type="ORF">F4821DRAFT_201506</name>
</gene>
<accession>A0ACC0DGE6</accession>
<evidence type="ECO:0000313" key="2">
    <source>
        <dbReference type="Proteomes" id="UP001497680"/>
    </source>
</evidence>
<keyword evidence="2" id="KW-1185">Reference proteome</keyword>
<dbReference type="Proteomes" id="UP001497680">
    <property type="component" value="Unassembled WGS sequence"/>
</dbReference>
<name>A0ACC0DGE6_9PEZI</name>